<dbReference type="OrthoDB" id="9889383at2759"/>
<accession>A0A1L8FS77</accession>
<dbReference type="PaxDb" id="8355-A0A1L8FS77"/>
<protein>
    <submittedName>
        <fullName evidence="3">Lymphocyte antigen 86-like</fullName>
    </submittedName>
</protein>
<dbReference type="GO" id="GO:0031666">
    <property type="term" value="P:positive regulation of lipopolysaccharide-mediated signaling pathway"/>
    <property type="evidence" value="ECO:0000318"/>
    <property type="project" value="GO_Central"/>
</dbReference>
<dbReference type="RefSeq" id="XP_041423607.1">
    <property type="nucleotide sequence ID" value="XM_041567673.1"/>
</dbReference>
<dbReference type="GeneID" id="108695246"/>
<dbReference type="InterPro" id="IPR003172">
    <property type="entry name" value="ML_dom"/>
</dbReference>
<dbReference type="PANTHER" id="PTHR20838:SF0">
    <property type="entry name" value="LYMPHOCYTE ANTIGEN 86"/>
    <property type="match status" value="1"/>
</dbReference>
<feature type="domain" description="MD-2-related lipid-recognition" evidence="1">
    <location>
        <begin position="37"/>
        <end position="153"/>
    </location>
</feature>
<sequence>MKIHFTFVISLFLFCSGEMTEWPTHTLCNVGNFKAFYKSCDPLQDFGVTLSPCSYITQDIKLRFGLLLRHNLNELFLNIKAHVNGQFFIDYDYTICESSAPRFSFCGRKKGEFIQIDHPISPHIPYFPKGEFNVSLELVNEDQKLIGCANLTVFNM</sequence>
<keyword evidence="2" id="KW-1185">Reference proteome</keyword>
<organism evidence="2 3">
    <name type="scientific">Xenopus laevis</name>
    <name type="common">African clawed frog</name>
    <dbReference type="NCBI Taxonomy" id="8355"/>
    <lineage>
        <taxon>Eukaryota</taxon>
        <taxon>Metazoa</taxon>
        <taxon>Chordata</taxon>
        <taxon>Craniata</taxon>
        <taxon>Vertebrata</taxon>
        <taxon>Euteleostomi</taxon>
        <taxon>Amphibia</taxon>
        <taxon>Batrachia</taxon>
        <taxon>Anura</taxon>
        <taxon>Pipoidea</taxon>
        <taxon>Pipidae</taxon>
        <taxon>Xenopodinae</taxon>
        <taxon>Xenopus</taxon>
        <taxon>Xenopus</taxon>
    </lineage>
</organism>
<dbReference type="OMA" id="NYSYPIC"/>
<dbReference type="Proteomes" id="UP000186698">
    <property type="component" value="Chromosome 6S"/>
</dbReference>
<proteinExistence type="predicted"/>
<dbReference type="STRING" id="8355.A0A1L8FS77"/>
<dbReference type="InterPro" id="IPR014756">
    <property type="entry name" value="Ig_E-set"/>
</dbReference>
<dbReference type="InterPro" id="IPR039945">
    <property type="entry name" value="LY86"/>
</dbReference>
<name>A0A1L8FS77_XENLA</name>
<dbReference type="SMART" id="SM00737">
    <property type="entry name" value="ML"/>
    <property type="match status" value="1"/>
</dbReference>
<evidence type="ECO:0000259" key="1">
    <source>
        <dbReference type="SMART" id="SM00737"/>
    </source>
</evidence>
<dbReference type="PANTHER" id="PTHR20838">
    <property type="entry name" value="LYMPHOCYTE ANTIGEN 86"/>
    <property type="match status" value="1"/>
</dbReference>
<dbReference type="AlphaFoldDB" id="A0A1L8FS77"/>
<reference evidence="3" key="1">
    <citation type="submission" date="2025-08" db="UniProtKB">
        <authorList>
            <consortium name="RefSeq"/>
        </authorList>
    </citation>
    <scope>IDENTIFICATION</scope>
    <source>
        <strain evidence="3">J_2021</strain>
        <tissue evidence="3">Erythrocytes</tissue>
    </source>
</reference>
<dbReference type="SUPFAM" id="SSF81296">
    <property type="entry name" value="E set domains"/>
    <property type="match status" value="1"/>
</dbReference>
<dbReference type="GO" id="GO:0045087">
    <property type="term" value="P:innate immune response"/>
    <property type="evidence" value="ECO:0000318"/>
    <property type="project" value="GO_Central"/>
</dbReference>
<evidence type="ECO:0000313" key="2">
    <source>
        <dbReference type="Proteomes" id="UP000186698"/>
    </source>
</evidence>
<dbReference type="Gene3D" id="2.60.40.770">
    <property type="match status" value="1"/>
</dbReference>
<gene>
    <name evidence="3" type="primary">LOC108695246</name>
</gene>
<dbReference type="KEGG" id="xla:108695246"/>
<evidence type="ECO:0000313" key="3">
    <source>
        <dbReference type="RefSeq" id="XP_041423607.1"/>
    </source>
</evidence>